<evidence type="ECO:0000313" key="2">
    <source>
        <dbReference type="Proteomes" id="UP000251545"/>
    </source>
</evidence>
<protein>
    <submittedName>
        <fullName evidence="1">Uncharacterized protein</fullName>
    </submittedName>
</protein>
<evidence type="ECO:0000313" key="1">
    <source>
        <dbReference type="EMBL" id="PQV47706.1"/>
    </source>
</evidence>
<proteinExistence type="predicted"/>
<organism evidence="1 2">
    <name type="scientific">Jejuia pallidilutea</name>
    <dbReference type="NCBI Taxonomy" id="504487"/>
    <lineage>
        <taxon>Bacteria</taxon>
        <taxon>Pseudomonadati</taxon>
        <taxon>Bacteroidota</taxon>
        <taxon>Flavobacteriia</taxon>
        <taxon>Flavobacteriales</taxon>
        <taxon>Flavobacteriaceae</taxon>
        <taxon>Jejuia</taxon>
    </lineage>
</organism>
<name>A0A362X7Y8_9FLAO</name>
<reference evidence="1 2" key="1">
    <citation type="submission" date="2018-02" db="EMBL/GenBank/DDBJ databases">
        <title>Genomic Encyclopedia of Archaeal and Bacterial Type Strains, Phase II (KMG-II): from individual species to whole genera.</title>
        <authorList>
            <person name="Goeker M."/>
        </authorList>
    </citation>
    <scope>NUCLEOTIDE SEQUENCE [LARGE SCALE GENOMIC DNA]</scope>
    <source>
        <strain evidence="1 2">DSM 21165</strain>
    </source>
</reference>
<gene>
    <name evidence="1" type="ORF">CLV33_10625</name>
</gene>
<dbReference type="EMBL" id="PVEO01000006">
    <property type="protein sequence ID" value="PQV47706.1"/>
    <property type="molecule type" value="Genomic_DNA"/>
</dbReference>
<accession>A0A362X7Y8</accession>
<dbReference type="RefSeq" id="WP_105473933.1">
    <property type="nucleotide sequence ID" value="NZ_PVEO01000006.1"/>
</dbReference>
<sequence>MKKSLNIFIIFSLVFLITDRLVGSGIELIEKKVYTGQSVGKVNQFISVKDSVDLIVFGSSRASHHVDAKVLNDKSYNMGVDGTRIGYCAALISSLKKKKQIILVHIDPITLFGGDYAGNDVLSLLSLSSRNEDVKNIIKEIYPGEIFLSEAFKCYSYNGKLFGILKNYFKPSYNYLEYDGFDPLYPTNGQKEIFRKIILNTDLALFKNNSASDYPNAITDKFISIIKKKCEDNNSKLIFFTSPTMKKNSDELSLKTKVYFDSRDIEYFDFSNLQEVKEYDNWKDFTHLSYQGAQAFTKALSKRIYNN</sequence>
<comment type="caution">
    <text evidence="1">The sequence shown here is derived from an EMBL/GenBank/DDBJ whole genome shotgun (WGS) entry which is preliminary data.</text>
</comment>
<dbReference type="Proteomes" id="UP000251545">
    <property type="component" value="Unassembled WGS sequence"/>
</dbReference>
<dbReference type="AlphaFoldDB" id="A0A362X7Y8"/>